<dbReference type="Gene3D" id="3.30.70.330">
    <property type="match status" value="1"/>
</dbReference>
<evidence type="ECO:0000313" key="7">
    <source>
        <dbReference type="EMBL" id="CBW28046.1"/>
    </source>
</evidence>
<keyword evidence="2 6" id="KW-0699">rRNA-binding</keyword>
<dbReference type="GO" id="GO:0006412">
    <property type="term" value="P:translation"/>
    <property type="evidence" value="ECO:0007669"/>
    <property type="project" value="UniProtKB-UniRule"/>
</dbReference>
<dbReference type="FunFam" id="3.30.70.330:FF:000001">
    <property type="entry name" value="50S ribosomal protein L23"/>
    <property type="match status" value="1"/>
</dbReference>
<evidence type="ECO:0000256" key="4">
    <source>
        <dbReference type="ARBA" id="ARBA00022980"/>
    </source>
</evidence>
<name>E1X0M0_HALMS</name>
<organism evidence="7 8">
    <name type="scientific">Halobacteriovorax marinus (strain ATCC BAA-682 / DSM 15412 / SJ)</name>
    <name type="common">Bacteriovorax marinus</name>
    <dbReference type="NCBI Taxonomy" id="862908"/>
    <lineage>
        <taxon>Bacteria</taxon>
        <taxon>Pseudomonadati</taxon>
        <taxon>Bdellovibrionota</taxon>
        <taxon>Bacteriovoracia</taxon>
        <taxon>Bacteriovoracales</taxon>
        <taxon>Halobacteriovoraceae</taxon>
        <taxon>Halobacteriovorax</taxon>
    </lineage>
</organism>
<dbReference type="Pfam" id="PF00276">
    <property type="entry name" value="Ribosomal_L23"/>
    <property type="match status" value="1"/>
</dbReference>
<dbReference type="GO" id="GO:0019843">
    <property type="term" value="F:rRNA binding"/>
    <property type="evidence" value="ECO:0007669"/>
    <property type="project" value="UniProtKB-UniRule"/>
</dbReference>
<dbReference type="GO" id="GO:1990904">
    <property type="term" value="C:ribonucleoprotein complex"/>
    <property type="evidence" value="ECO:0007669"/>
    <property type="project" value="UniProtKB-KW"/>
</dbReference>
<evidence type="ECO:0000256" key="1">
    <source>
        <dbReference type="ARBA" id="ARBA00006700"/>
    </source>
</evidence>
<evidence type="ECO:0000313" key="8">
    <source>
        <dbReference type="Proteomes" id="UP000008963"/>
    </source>
</evidence>
<keyword evidence="3 6" id="KW-0694">RNA-binding</keyword>
<evidence type="ECO:0000256" key="6">
    <source>
        <dbReference type="HAMAP-Rule" id="MF_01369"/>
    </source>
</evidence>
<evidence type="ECO:0000256" key="5">
    <source>
        <dbReference type="ARBA" id="ARBA00023274"/>
    </source>
</evidence>
<dbReference type="EMBL" id="FQ312005">
    <property type="protein sequence ID" value="CBW28046.1"/>
    <property type="molecule type" value="Genomic_DNA"/>
</dbReference>
<dbReference type="eggNOG" id="COG0089">
    <property type="taxonomic scope" value="Bacteria"/>
</dbReference>
<dbReference type="OrthoDB" id="9793353at2"/>
<protein>
    <recommendedName>
        <fullName evidence="6">Large ribosomal subunit protein uL23</fullName>
    </recommendedName>
</protein>
<comment type="similarity">
    <text evidence="1 6">Belongs to the universal ribosomal protein uL23 family.</text>
</comment>
<dbReference type="GO" id="GO:0003735">
    <property type="term" value="F:structural constituent of ribosome"/>
    <property type="evidence" value="ECO:0007669"/>
    <property type="project" value="InterPro"/>
</dbReference>
<dbReference type="InterPro" id="IPR013025">
    <property type="entry name" value="Ribosomal_uL23-like"/>
</dbReference>
<comment type="function">
    <text evidence="6">One of the early assembly proteins it binds 23S rRNA. One of the proteins that surrounds the polypeptide exit tunnel on the outside of the ribosome. Forms the main docking site for trigger factor binding to the ribosome.</text>
</comment>
<keyword evidence="5 6" id="KW-0687">Ribonucleoprotein</keyword>
<dbReference type="PANTHER" id="PTHR11620">
    <property type="entry name" value="60S RIBOSOMAL PROTEIN L23A"/>
    <property type="match status" value="1"/>
</dbReference>
<comment type="subunit">
    <text evidence="6">Part of the 50S ribosomal subunit. Contacts protein L29, and trigger factor when it is bound to the ribosome.</text>
</comment>
<evidence type="ECO:0000256" key="3">
    <source>
        <dbReference type="ARBA" id="ARBA00022884"/>
    </source>
</evidence>
<sequence length="96" mass="10758">MAQIENVIVKPLITEKAAVATEKYNRYGFVVNLKSNKNQIKEAVESLYDVKVLSVKTNITPGKVKRVGKSIKKTSKLKKAYVELGEGQKIEFFKGI</sequence>
<dbReference type="NCBIfam" id="NF004363">
    <property type="entry name" value="PRK05738.2-4"/>
    <property type="match status" value="1"/>
</dbReference>
<dbReference type="KEGG" id="bmx:BMS_3299"/>
<dbReference type="Proteomes" id="UP000008963">
    <property type="component" value="Chromosome"/>
</dbReference>
<evidence type="ECO:0000256" key="2">
    <source>
        <dbReference type="ARBA" id="ARBA00022730"/>
    </source>
</evidence>
<dbReference type="InterPro" id="IPR012678">
    <property type="entry name" value="Ribosomal_uL23/eL15/eS24_sf"/>
</dbReference>
<gene>
    <name evidence="6 7" type="primary">rplW</name>
    <name evidence="7" type="ordered locus">BMS_3299</name>
</gene>
<proteinExistence type="inferred from homology"/>
<dbReference type="PATRIC" id="fig|862908.3.peg.3155"/>
<reference evidence="8" key="1">
    <citation type="journal article" date="2013" name="ISME J.">
        <title>A small predatory core genome in the divergent marine Bacteriovorax marinus SJ and the terrestrial Bdellovibrio bacteriovorus.</title>
        <authorList>
            <person name="Crossman L.C."/>
            <person name="Chen H."/>
            <person name="Cerdeno-Tarraga A.M."/>
            <person name="Brooks K."/>
            <person name="Quail M.A."/>
            <person name="Pineiro S.A."/>
            <person name="Hobley L."/>
            <person name="Sockett R.E."/>
            <person name="Bentley S.D."/>
            <person name="Parkhill J."/>
            <person name="Williams H.N."/>
            <person name="Stine O.C."/>
        </authorList>
    </citation>
    <scope>NUCLEOTIDE SEQUENCE [LARGE SCALE GENOMIC DNA]</scope>
    <source>
        <strain evidence="8">ATCC BAA-682 / DSM 15412 / SJ</strain>
    </source>
</reference>
<dbReference type="HOGENOM" id="CLU_037562_3_0_7"/>
<keyword evidence="8" id="KW-1185">Reference proteome</keyword>
<dbReference type="SUPFAM" id="SSF54189">
    <property type="entry name" value="Ribosomal proteins S24e, L23 and L15e"/>
    <property type="match status" value="1"/>
</dbReference>
<accession>E1X0M0</accession>
<keyword evidence="4 6" id="KW-0689">Ribosomal protein</keyword>
<dbReference type="HAMAP" id="MF_01369_B">
    <property type="entry name" value="Ribosomal_uL23_B"/>
    <property type="match status" value="1"/>
</dbReference>
<dbReference type="InterPro" id="IPR012677">
    <property type="entry name" value="Nucleotide-bd_a/b_plait_sf"/>
</dbReference>
<dbReference type="GO" id="GO:0005840">
    <property type="term" value="C:ribosome"/>
    <property type="evidence" value="ECO:0007669"/>
    <property type="project" value="UniProtKB-KW"/>
</dbReference>
<dbReference type="STRING" id="862908.BMS_3299"/>
<dbReference type="RefSeq" id="WP_014245816.1">
    <property type="nucleotide sequence ID" value="NC_016620.1"/>
</dbReference>
<dbReference type="AlphaFoldDB" id="E1X0M0"/>